<evidence type="ECO:0000256" key="6">
    <source>
        <dbReference type="ARBA" id="ARBA00022723"/>
    </source>
</evidence>
<comment type="subcellular location">
    <subcellularLocation>
        <location evidence="2">Membrane</location>
        <topology evidence="2">Multi-pass membrane protein</topology>
    </subcellularLocation>
</comment>
<evidence type="ECO:0000256" key="4">
    <source>
        <dbReference type="ARBA" id="ARBA00022679"/>
    </source>
</evidence>
<evidence type="ECO:0000256" key="1">
    <source>
        <dbReference type="ARBA" id="ARBA00000900"/>
    </source>
</evidence>
<evidence type="ECO:0000259" key="12">
    <source>
        <dbReference type="Pfam" id="PF12483"/>
    </source>
</evidence>
<evidence type="ECO:0000256" key="7">
    <source>
        <dbReference type="ARBA" id="ARBA00022771"/>
    </source>
</evidence>
<name>A0ABT5E4G3_9BACT</name>
<feature type="domain" description="E3 Ubiquitin ligase MUL1-like" evidence="12">
    <location>
        <begin position="83"/>
        <end position="203"/>
    </location>
</feature>
<dbReference type="EMBL" id="JAQNDL010000003">
    <property type="protein sequence ID" value="MDC0720630.1"/>
    <property type="molecule type" value="Genomic_DNA"/>
</dbReference>
<keyword evidence="11" id="KW-0472">Membrane</keyword>
<proteinExistence type="predicted"/>
<keyword evidence="6" id="KW-0479">Metal-binding</keyword>
<keyword evidence="8" id="KW-0833">Ubl conjugation pathway</keyword>
<dbReference type="Proteomes" id="UP001221686">
    <property type="component" value="Unassembled WGS sequence"/>
</dbReference>
<accession>A0ABT5E4G3</accession>
<gene>
    <name evidence="13" type="ORF">POL25_27245</name>
</gene>
<evidence type="ECO:0000256" key="10">
    <source>
        <dbReference type="ARBA" id="ARBA00022989"/>
    </source>
</evidence>
<protein>
    <recommendedName>
        <fullName evidence="3">RING-type E3 ubiquitin transferase</fullName>
        <ecNumber evidence="3">2.3.2.27</ecNumber>
    </recommendedName>
</protein>
<evidence type="ECO:0000313" key="13">
    <source>
        <dbReference type="EMBL" id="MDC0720630.1"/>
    </source>
</evidence>
<evidence type="ECO:0000256" key="9">
    <source>
        <dbReference type="ARBA" id="ARBA00022833"/>
    </source>
</evidence>
<evidence type="ECO:0000256" key="3">
    <source>
        <dbReference type="ARBA" id="ARBA00012483"/>
    </source>
</evidence>
<keyword evidence="5" id="KW-0812">Transmembrane</keyword>
<evidence type="ECO:0000256" key="5">
    <source>
        <dbReference type="ARBA" id="ARBA00022692"/>
    </source>
</evidence>
<keyword evidence="7" id="KW-0863">Zinc-finger</keyword>
<reference evidence="13 14" key="1">
    <citation type="submission" date="2022-11" db="EMBL/GenBank/DDBJ databases">
        <title>Minimal conservation of predation-associated metabolite biosynthetic gene clusters underscores biosynthetic potential of Myxococcota including descriptions for ten novel species: Archangium lansinium sp. nov., Myxococcus landrumus sp. nov., Nannocystis bai.</title>
        <authorList>
            <person name="Ahearne A."/>
            <person name="Stevens C."/>
            <person name="Dowd S."/>
        </authorList>
    </citation>
    <scope>NUCLEOTIDE SEQUENCE [LARGE SCALE GENOMIC DNA]</scope>
    <source>
        <strain evidence="13 14">BB15-2</strain>
    </source>
</reference>
<evidence type="ECO:0000256" key="8">
    <source>
        <dbReference type="ARBA" id="ARBA00022786"/>
    </source>
</evidence>
<dbReference type="EC" id="2.3.2.27" evidence="3"/>
<evidence type="ECO:0000256" key="11">
    <source>
        <dbReference type="ARBA" id="ARBA00023136"/>
    </source>
</evidence>
<evidence type="ECO:0000313" key="14">
    <source>
        <dbReference type="Proteomes" id="UP001221686"/>
    </source>
</evidence>
<organism evidence="13 14">
    <name type="scientific">Nannocystis bainbridge</name>
    <dbReference type="NCBI Taxonomy" id="2995303"/>
    <lineage>
        <taxon>Bacteria</taxon>
        <taxon>Pseudomonadati</taxon>
        <taxon>Myxococcota</taxon>
        <taxon>Polyangia</taxon>
        <taxon>Nannocystales</taxon>
        <taxon>Nannocystaceae</taxon>
        <taxon>Nannocystis</taxon>
    </lineage>
</organism>
<dbReference type="RefSeq" id="WP_272089139.1">
    <property type="nucleotide sequence ID" value="NZ_JAQNDL010000003.1"/>
</dbReference>
<dbReference type="InterPro" id="IPR022170">
    <property type="entry name" value="MUL1-like"/>
</dbReference>
<evidence type="ECO:0000256" key="2">
    <source>
        <dbReference type="ARBA" id="ARBA00004141"/>
    </source>
</evidence>
<comment type="catalytic activity">
    <reaction evidence="1">
        <text>S-ubiquitinyl-[E2 ubiquitin-conjugating enzyme]-L-cysteine + [acceptor protein]-L-lysine = [E2 ubiquitin-conjugating enzyme]-L-cysteine + N(6)-ubiquitinyl-[acceptor protein]-L-lysine.</text>
        <dbReference type="EC" id="2.3.2.27"/>
    </reaction>
</comment>
<dbReference type="Pfam" id="PF12483">
    <property type="entry name" value="GIDE"/>
    <property type="match status" value="1"/>
</dbReference>
<keyword evidence="4" id="KW-0808">Transferase</keyword>
<keyword evidence="10" id="KW-1133">Transmembrane helix</keyword>
<keyword evidence="9" id="KW-0862">Zinc</keyword>
<keyword evidence="14" id="KW-1185">Reference proteome</keyword>
<sequence>MLEPLILVTATIVAVLLVARSLAGDRQIRRALRRRRVTAIATVRDGEHVRLRGRVVLPPGALAAPLTGRACAYYVAIVDQQSANNDWRQLAHEERAVAFDLDDGTGRARVDMARSKALVLRDHRTRRGPESDPTAAELAFLDRQKLATTDFRGRKAATRFYEGALPADAQITALGVARVELRDGERHVVLTAPSDAPLYLSDEPPVVQAP</sequence>
<comment type="caution">
    <text evidence="13">The sequence shown here is derived from an EMBL/GenBank/DDBJ whole genome shotgun (WGS) entry which is preliminary data.</text>
</comment>